<dbReference type="EMBL" id="KN832568">
    <property type="protein sequence ID" value="KII85280.1"/>
    <property type="molecule type" value="Genomic_DNA"/>
</dbReference>
<keyword evidence="3" id="KW-1185">Reference proteome</keyword>
<gene>
    <name evidence="2" type="ORF">PLICRDRAFT_179013</name>
</gene>
<dbReference type="GO" id="GO:0005737">
    <property type="term" value="C:cytoplasm"/>
    <property type="evidence" value="ECO:0007669"/>
    <property type="project" value="TreeGrafter"/>
</dbReference>
<dbReference type="PANTHER" id="PTHR48079:SF6">
    <property type="entry name" value="NAD(P)-BINDING DOMAIN-CONTAINING PROTEIN-RELATED"/>
    <property type="match status" value="1"/>
</dbReference>
<dbReference type="Gene3D" id="3.40.50.720">
    <property type="entry name" value="NAD(P)-binding Rossmann-like Domain"/>
    <property type="match status" value="1"/>
</dbReference>
<protein>
    <recommendedName>
        <fullName evidence="1">NmrA-like domain-containing protein</fullName>
    </recommendedName>
</protein>
<dbReference type="HOGENOM" id="CLU_007383_12_1_1"/>
<dbReference type="GO" id="GO:0004029">
    <property type="term" value="F:aldehyde dehydrogenase (NAD+) activity"/>
    <property type="evidence" value="ECO:0007669"/>
    <property type="project" value="TreeGrafter"/>
</dbReference>
<dbReference type="PANTHER" id="PTHR48079">
    <property type="entry name" value="PROTEIN YEEZ"/>
    <property type="match status" value="1"/>
</dbReference>
<accession>A0A0C9SYV7</accession>
<dbReference type="InterPro" id="IPR036291">
    <property type="entry name" value="NAD(P)-bd_dom_sf"/>
</dbReference>
<dbReference type="InterPro" id="IPR008030">
    <property type="entry name" value="NmrA-like"/>
</dbReference>
<sequence>MSSAINIFLTGGTGYIGGGVLARLLVHPKAAQFNIKALVRTKDKAAIVTAKFPAITPIIGSNQDLDVLESAAAEADVVFAVADCDDLPAAEAILRGLKKRHESTGKTPVLIHTSGTGLLADHAAGLYAGEDIYDDADAAQIATLSITRIHRDVDLAVEAADTEGYAKTYIVLPSAVYGLATGPLVDAGFQNRFSMQIPMLIKAGLDRGQGGVVGKGANIWPYVHIDDCQDLYIVLLDAALSGSDKAGHGHQGYYFAENGEHNLYDVSAEIARVLFELGKGQRPSPTVFSDDEVKKYFGGPYIGSNSRARANRSRALGWSPGKANVEVLASSRPEIDAILESGNTTIYAIPKWLMAKYEAGH</sequence>
<dbReference type="Proteomes" id="UP000053263">
    <property type="component" value="Unassembled WGS sequence"/>
</dbReference>
<dbReference type="AlphaFoldDB" id="A0A0C9SYV7"/>
<reference evidence="2 3" key="1">
    <citation type="submission" date="2014-06" db="EMBL/GenBank/DDBJ databases">
        <title>Evolutionary Origins and Diversification of the Mycorrhizal Mutualists.</title>
        <authorList>
            <consortium name="DOE Joint Genome Institute"/>
            <consortium name="Mycorrhizal Genomics Consortium"/>
            <person name="Kohler A."/>
            <person name="Kuo A."/>
            <person name="Nagy L.G."/>
            <person name="Floudas D."/>
            <person name="Copeland A."/>
            <person name="Barry K.W."/>
            <person name="Cichocki N."/>
            <person name="Veneault-Fourrey C."/>
            <person name="LaButti K."/>
            <person name="Lindquist E.A."/>
            <person name="Lipzen A."/>
            <person name="Lundell T."/>
            <person name="Morin E."/>
            <person name="Murat C."/>
            <person name="Riley R."/>
            <person name="Ohm R."/>
            <person name="Sun H."/>
            <person name="Tunlid A."/>
            <person name="Henrissat B."/>
            <person name="Grigoriev I.V."/>
            <person name="Hibbett D.S."/>
            <person name="Martin F."/>
        </authorList>
    </citation>
    <scope>NUCLEOTIDE SEQUENCE [LARGE SCALE GENOMIC DNA]</scope>
    <source>
        <strain evidence="2 3">FD-325 SS-3</strain>
    </source>
</reference>
<evidence type="ECO:0000313" key="2">
    <source>
        <dbReference type="EMBL" id="KII85280.1"/>
    </source>
</evidence>
<feature type="domain" description="NmrA-like" evidence="1">
    <location>
        <begin position="7"/>
        <end position="83"/>
    </location>
</feature>
<evidence type="ECO:0000259" key="1">
    <source>
        <dbReference type="Pfam" id="PF05368"/>
    </source>
</evidence>
<dbReference type="SUPFAM" id="SSF51735">
    <property type="entry name" value="NAD(P)-binding Rossmann-fold domains"/>
    <property type="match status" value="1"/>
</dbReference>
<organism evidence="2 3">
    <name type="scientific">Plicaturopsis crispa FD-325 SS-3</name>
    <dbReference type="NCBI Taxonomy" id="944288"/>
    <lineage>
        <taxon>Eukaryota</taxon>
        <taxon>Fungi</taxon>
        <taxon>Dikarya</taxon>
        <taxon>Basidiomycota</taxon>
        <taxon>Agaricomycotina</taxon>
        <taxon>Agaricomycetes</taxon>
        <taxon>Agaricomycetidae</taxon>
        <taxon>Amylocorticiales</taxon>
        <taxon>Amylocorticiaceae</taxon>
        <taxon>Plicatura</taxon>
        <taxon>Plicaturopsis crispa</taxon>
    </lineage>
</organism>
<proteinExistence type="predicted"/>
<name>A0A0C9SYV7_PLICR</name>
<evidence type="ECO:0000313" key="3">
    <source>
        <dbReference type="Proteomes" id="UP000053263"/>
    </source>
</evidence>
<dbReference type="Pfam" id="PF05368">
    <property type="entry name" value="NmrA"/>
    <property type="match status" value="1"/>
</dbReference>
<dbReference type="InterPro" id="IPR051783">
    <property type="entry name" value="NAD(P)-dependent_oxidoreduct"/>
</dbReference>
<dbReference type="OrthoDB" id="10262413at2759"/>